<dbReference type="EMBL" id="JANBPK010000809">
    <property type="protein sequence ID" value="KAJ2931285.1"/>
    <property type="molecule type" value="Genomic_DNA"/>
</dbReference>
<evidence type="ECO:0000313" key="1">
    <source>
        <dbReference type="EMBL" id="KAJ2931285.1"/>
    </source>
</evidence>
<comment type="caution">
    <text evidence="1">The sequence shown here is derived from an EMBL/GenBank/DDBJ whole genome shotgun (WGS) entry which is preliminary data.</text>
</comment>
<reference evidence="1" key="1">
    <citation type="submission" date="2022-06" db="EMBL/GenBank/DDBJ databases">
        <title>Genome Sequence of Candolleomyces eurysporus.</title>
        <authorList>
            <person name="Buettner E."/>
        </authorList>
    </citation>
    <scope>NUCLEOTIDE SEQUENCE</scope>
    <source>
        <strain evidence="1">VTCC 930004</strain>
    </source>
</reference>
<keyword evidence="2" id="KW-1185">Reference proteome</keyword>
<evidence type="ECO:0000313" key="2">
    <source>
        <dbReference type="Proteomes" id="UP001140091"/>
    </source>
</evidence>
<accession>A0A9W8JI65</accession>
<dbReference type="OrthoDB" id="3344950at2759"/>
<organism evidence="1 2">
    <name type="scientific">Candolleomyces eurysporus</name>
    <dbReference type="NCBI Taxonomy" id="2828524"/>
    <lineage>
        <taxon>Eukaryota</taxon>
        <taxon>Fungi</taxon>
        <taxon>Dikarya</taxon>
        <taxon>Basidiomycota</taxon>
        <taxon>Agaricomycotina</taxon>
        <taxon>Agaricomycetes</taxon>
        <taxon>Agaricomycetidae</taxon>
        <taxon>Agaricales</taxon>
        <taxon>Agaricineae</taxon>
        <taxon>Psathyrellaceae</taxon>
        <taxon>Candolleomyces</taxon>
    </lineage>
</organism>
<protein>
    <submittedName>
        <fullName evidence="1">Uncharacterized protein</fullName>
    </submittedName>
</protein>
<gene>
    <name evidence="1" type="ORF">H1R20_g5789</name>
</gene>
<dbReference type="Proteomes" id="UP001140091">
    <property type="component" value="Unassembled WGS sequence"/>
</dbReference>
<name>A0A9W8JI65_9AGAR</name>
<sequence length="160" mass="18313">MASGEILNFNEPHPPAENAIEAFNNVLPTIKSEIVKSRRHWDLHEPKMWSRAQGLSEKELVDFTIENDLVEIRSAVTSYGVIILGKIRIPAVNDEEGEGFIHVRIHDPPNRGTEDVKFHSLFTDEGERDADGRPTKWRAIQTADVPLEFFHDFNLKNRMV</sequence>
<dbReference type="AlphaFoldDB" id="A0A9W8JI65"/>
<feature type="non-terminal residue" evidence="1">
    <location>
        <position position="1"/>
    </location>
</feature>
<proteinExistence type="predicted"/>